<evidence type="ECO:0000313" key="2">
    <source>
        <dbReference type="Proteomes" id="UP000762676"/>
    </source>
</evidence>
<name>A0AAV4J2X0_9GAST</name>
<gene>
    <name evidence="1" type="ORF">ElyMa_003209200</name>
</gene>
<proteinExistence type="predicted"/>
<dbReference type="AlphaFoldDB" id="A0AAV4J2X0"/>
<keyword evidence="2" id="KW-1185">Reference proteome</keyword>
<comment type="caution">
    <text evidence="1">The sequence shown here is derived from an EMBL/GenBank/DDBJ whole genome shotgun (WGS) entry which is preliminary data.</text>
</comment>
<dbReference type="EMBL" id="BMAT01006602">
    <property type="protein sequence ID" value="GFS16235.1"/>
    <property type="molecule type" value="Genomic_DNA"/>
</dbReference>
<reference evidence="1 2" key="1">
    <citation type="journal article" date="2021" name="Elife">
        <title>Chloroplast acquisition without the gene transfer in kleptoplastic sea slugs, Plakobranchus ocellatus.</title>
        <authorList>
            <person name="Maeda T."/>
            <person name="Takahashi S."/>
            <person name="Yoshida T."/>
            <person name="Shimamura S."/>
            <person name="Takaki Y."/>
            <person name="Nagai Y."/>
            <person name="Toyoda A."/>
            <person name="Suzuki Y."/>
            <person name="Arimoto A."/>
            <person name="Ishii H."/>
            <person name="Satoh N."/>
            <person name="Nishiyama T."/>
            <person name="Hasebe M."/>
            <person name="Maruyama T."/>
            <person name="Minagawa J."/>
            <person name="Obokata J."/>
            <person name="Shigenobu S."/>
        </authorList>
    </citation>
    <scope>NUCLEOTIDE SEQUENCE [LARGE SCALE GENOMIC DNA]</scope>
</reference>
<dbReference type="Proteomes" id="UP000762676">
    <property type="component" value="Unassembled WGS sequence"/>
</dbReference>
<evidence type="ECO:0000313" key="1">
    <source>
        <dbReference type="EMBL" id="GFS16235.1"/>
    </source>
</evidence>
<sequence length="94" mass="10864">MCTDYDLCLSYFLSPKLLEINPKVMWRNGQSSHHRINLEGELNERMNERTYDREGETADTVGRRQSDTASLCLARPLVTDGMLHQTLREVTGYD</sequence>
<organism evidence="1 2">
    <name type="scientific">Elysia marginata</name>
    <dbReference type="NCBI Taxonomy" id="1093978"/>
    <lineage>
        <taxon>Eukaryota</taxon>
        <taxon>Metazoa</taxon>
        <taxon>Spiralia</taxon>
        <taxon>Lophotrochozoa</taxon>
        <taxon>Mollusca</taxon>
        <taxon>Gastropoda</taxon>
        <taxon>Heterobranchia</taxon>
        <taxon>Euthyneura</taxon>
        <taxon>Panpulmonata</taxon>
        <taxon>Sacoglossa</taxon>
        <taxon>Placobranchoidea</taxon>
        <taxon>Plakobranchidae</taxon>
        <taxon>Elysia</taxon>
    </lineage>
</organism>
<protein>
    <submittedName>
        <fullName evidence="1">Uncharacterized protein</fullName>
    </submittedName>
</protein>
<accession>A0AAV4J2X0</accession>